<evidence type="ECO:0000313" key="1">
    <source>
        <dbReference type="EMBL" id="MCR9013724.1"/>
    </source>
</evidence>
<dbReference type="RefSeq" id="WP_258421619.1">
    <property type="nucleotide sequence ID" value="NZ_JANAEZ010000001.1"/>
</dbReference>
<keyword evidence="2" id="KW-1185">Reference proteome</keyword>
<dbReference type="Proteomes" id="UP001142175">
    <property type="component" value="Unassembled WGS sequence"/>
</dbReference>
<protein>
    <submittedName>
        <fullName evidence="1">Uncharacterized protein</fullName>
    </submittedName>
</protein>
<dbReference type="AlphaFoldDB" id="A0A9X2P614"/>
<organism evidence="1 2">
    <name type="scientific">Aquiflexum gelatinilyticum</name>
    <dbReference type="NCBI Taxonomy" id="2961943"/>
    <lineage>
        <taxon>Bacteria</taxon>
        <taxon>Pseudomonadati</taxon>
        <taxon>Bacteroidota</taxon>
        <taxon>Cytophagia</taxon>
        <taxon>Cytophagales</taxon>
        <taxon>Cyclobacteriaceae</taxon>
        <taxon>Aquiflexum</taxon>
    </lineage>
</organism>
<dbReference type="EMBL" id="JANSUY010000001">
    <property type="protein sequence ID" value="MCR9013724.1"/>
    <property type="molecule type" value="Genomic_DNA"/>
</dbReference>
<comment type="caution">
    <text evidence="1">The sequence shown here is derived from an EMBL/GenBank/DDBJ whole genome shotgun (WGS) entry which is preliminary data.</text>
</comment>
<evidence type="ECO:0000313" key="2">
    <source>
        <dbReference type="Proteomes" id="UP001142175"/>
    </source>
</evidence>
<gene>
    <name evidence="1" type="ORF">NU887_01690</name>
</gene>
<name>A0A9X2P614_9BACT</name>
<accession>A0A9X2P614</accession>
<reference evidence="1" key="1">
    <citation type="submission" date="2022-08" db="EMBL/GenBank/DDBJ databases">
        <authorList>
            <person name="Zhang D."/>
        </authorList>
    </citation>
    <scope>NUCLEOTIDE SEQUENCE</scope>
    <source>
        <strain evidence="1">XJ19-11</strain>
    </source>
</reference>
<proteinExistence type="predicted"/>
<sequence>MKKGIIIAFLCFLTFSGFSKNPEGKTFLLIFDKAELKANKTSTDFIELSLMHLFSTKAYNGNSDAAIMVKIPYDGIDKKQLGDLFIRVNDKRISPLSEIAVQIIDLDESKTAYSTMLSSYEDRMLKLKKSNKALKATPTP</sequence>